<reference evidence="8 9" key="1">
    <citation type="journal article" date="2005" name="Proc. Natl. Acad. Sci. U.S.A.">
        <title>The genome of Salinibacter ruber: convergence and gene exchange among hyperhalophilic bacteria and archaea.</title>
        <authorList>
            <person name="Mongodin E.F."/>
            <person name="Nelson K.E."/>
            <person name="Daugherty S."/>
            <person name="Deboy R.T."/>
            <person name="Wister J."/>
            <person name="Khouri H."/>
            <person name="Weidman J."/>
            <person name="Walsh D.A."/>
            <person name="Papke R.T."/>
            <person name="Sanchez Perez G."/>
            <person name="Sharma A.K."/>
            <person name="Nesbo C.L."/>
            <person name="MacLeod D."/>
            <person name="Bapteste E."/>
            <person name="Doolittle W.F."/>
            <person name="Charlebois R.L."/>
            <person name="Legault B."/>
            <person name="Rodriguez-Valera F."/>
        </authorList>
    </citation>
    <scope>NUCLEOTIDE SEQUENCE [LARGE SCALE GENOMIC DNA]</scope>
    <source>
        <strain evidence="9">DSM 13855 / CECT 5946 / M31</strain>
    </source>
</reference>
<keyword evidence="4 6" id="KW-1133">Transmembrane helix</keyword>
<dbReference type="InterPro" id="IPR058533">
    <property type="entry name" value="Cation_efflux_TM"/>
</dbReference>
<dbReference type="SUPFAM" id="SSF160240">
    <property type="entry name" value="Cation efflux protein cytoplasmic domain-like"/>
    <property type="match status" value="1"/>
</dbReference>
<feature type="transmembrane region" description="Helical" evidence="6">
    <location>
        <begin position="72"/>
        <end position="93"/>
    </location>
</feature>
<feature type="transmembrane region" description="Helical" evidence="6">
    <location>
        <begin position="99"/>
        <end position="118"/>
    </location>
</feature>
<evidence type="ECO:0000256" key="3">
    <source>
        <dbReference type="ARBA" id="ARBA00022692"/>
    </source>
</evidence>
<feature type="transmembrane region" description="Helical" evidence="6">
    <location>
        <begin position="268"/>
        <end position="286"/>
    </location>
</feature>
<dbReference type="SUPFAM" id="SSF161111">
    <property type="entry name" value="Cation efflux protein transmembrane domain-like"/>
    <property type="match status" value="1"/>
</dbReference>
<gene>
    <name evidence="8" type="ordered locus">SRU_0292</name>
</gene>
<organism evidence="8 9">
    <name type="scientific">Salinibacter ruber (strain DSM 13855 / M31)</name>
    <dbReference type="NCBI Taxonomy" id="309807"/>
    <lineage>
        <taxon>Bacteria</taxon>
        <taxon>Pseudomonadati</taxon>
        <taxon>Rhodothermota</taxon>
        <taxon>Rhodothermia</taxon>
        <taxon>Rhodothermales</taxon>
        <taxon>Salinibacteraceae</taxon>
        <taxon>Salinibacter</taxon>
    </lineage>
</organism>
<feature type="transmembrane region" description="Helical" evidence="6">
    <location>
        <begin position="242"/>
        <end position="262"/>
    </location>
</feature>
<dbReference type="GO" id="GO:0016020">
    <property type="term" value="C:membrane"/>
    <property type="evidence" value="ECO:0007669"/>
    <property type="project" value="UniProtKB-SubCell"/>
</dbReference>
<dbReference type="eggNOG" id="COG0053">
    <property type="taxonomic scope" value="Bacteria"/>
</dbReference>
<evidence type="ECO:0000256" key="4">
    <source>
        <dbReference type="ARBA" id="ARBA00022989"/>
    </source>
</evidence>
<dbReference type="Proteomes" id="UP000008674">
    <property type="component" value="Chromosome"/>
</dbReference>
<proteinExistence type="predicted"/>
<dbReference type="STRING" id="309807.SRU_0292"/>
<protein>
    <submittedName>
        <fullName evidence="8">Transport protein</fullName>
    </submittedName>
</protein>
<dbReference type="InterPro" id="IPR036837">
    <property type="entry name" value="Cation_efflux_CTD_sf"/>
</dbReference>
<dbReference type="GO" id="GO:0006829">
    <property type="term" value="P:zinc ion transport"/>
    <property type="evidence" value="ECO:0007669"/>
    <property type="project" value="InterPro"/>
</dbReference>
<dbReference type="PANTHER" id="PTHR13414">
    <property type="entry name" value="HUEL-CATION TRANSPORTER"/>
    <property type="match status" value="1"/>
</dbReference>
<dbReference type="AlphaFoldDB" id="Q2S5U3"/>
<dbReference type="Gene3D" id="3.30.70.1350">
    <property type="entry name" value="Cation efflux protein, cytoplasmic domain"/>
    <property type="match status" value="1"/>
</dbReference>
<dbReference type="OrthoDB" id="9806522at2"/>
<dbReference type="InterPro" id="IPR002524">
    <property type="entry name" value="Cation_efflux"/>
</dbReference>
<evidence type="ECO:0000256" key="2">
    <source>
        <dbReference type="ARBA" id="ARBA00022448"/>
    </source>
</evidence>
<evidence type="ECO:0000256" key="5">
    <source>
        <dbReference type="ARBA" id="ARBA00023136"/>
    </source>
</evidence>
<evidence type="ECO:0000259" key="7">
    <source>
        <dbReference type="Pfam" id="PF01545"/>
    </source>
</evidence>
<evidence type="ECO:0000313" key="9">
    <source>
        <dbReference type="Proteomes" id="UP000008674"/>
    </source>
</evidence>
<dbReference type="GO" id="GO:0008324">
    <property type="term" value="F:monoatomic cation transmembrane transporter activity"/>
    <property type="evidence" value="ECO:0007669"/>
    <property type="project" value="InterPro"/>
</dbReference>
<keyword evidence="5 6" id="KW-0472">Membrane</keyword>
<name>Q2S5U3_SALRD</name>
<dbReference type="InterPro" id="IPR040177">
    <property type="entry name" value="SLC30A9"/>
</dbReference>
<accession>Q2S5U3</accession>
<dbReference type="EMBL" id="CP000159">
    <property type="protein sequence ID" value="ABC44667.1"/>
    <property type="molecule type" value="Genomic_DNA"/>
</dbReference>
<feature type="transmembrane region" description="Helical" evidence="6">
    <location>
        <begin position="139"/>
        <end position="160"/>
    </location>
</feature>
<dbReference type="Gene3D" id="1.20.1510.10">
    <property type="entry name" value="Cation efflux protein transmembrane domain"/>
    <property type="match status" value="1"/>
</dbReference>
<dbReference type="PANTHER" id="PTHR13414:SF9">
    <property type="entry name" value="PROTON-COUPLED ZINC ANTIPORTER SLC30A9, MITOCHONDRIAL"/>
    <property type="match status" value="1"/>
</dbReference>
<evidence type="ECO:0000256" key="1">
    <source>
        <dbReference type="ARBA" id="ARBA00004141"/>
    </source>
</evidence>
<keyword evidence="2" id="KW-0813">Transport</keyword>
<sequence>MLLHGTNRSLRTGLRARGRGSTGARGTLAVSHAAGPSSHSLTLHSCALLPYTLHAHAFFPCAQTNMASSKKAIYAAILGNFAIAVTKFLGAAVSGSSAMLAEGIHSLVDTGNGGLLLLGLRRSKRPPDENHPYGYGKSLYFYTLVVAVLIFGLGGGISLYEGILHTLDPGHGGASTASVLGVTVGGLMLNTVVLGAAIVFEGLALRTALQEFKKQRGDTPFFEAIVTSKDPTTFTVVFEDTAALAGLVVALVGIHLASLLHMPVIDGIASIIIGLILCGVAAFLIWESKKLLIGEAAAPEIRDDIRRMAHDDADIASVERLLTMHMGPRALLLNMDLRFRDDLDANTVEAAVDRLERAIRKAHPSIRYIFVEAGSIARTRASDSGASAAGGPPS</sequence>
<keyword evidence="9" id="KW-1185">Reference proteome</keyword>
<dbReference type="HOGENOM" id="CLU_021126_0_1_10"/>
<feature type="domain" description="Cation efflux protein transmembrane" evidence="7">
    <location>
        <begin position="74"/>
        <end position="292"/>
    </location>
</feature>
<evidence type="ECO:0000313" key="8">
    <source>
        <dbReference type="EMBL" id="ABC44667.1"/>
    </source>
</evidence>
<dbReference type="InterPro" id="IPR027469">
    <property type="entry name" value="Cation_efflux_TMD_sf"/>
</dbReference>
<dbReference type="Pfam" id="PF01545">
    <property type="entry name" value="Cation_efflux"/>
    <property type="match status" value="1"/>
</dbReference>
<dbReference type="NCBIfam" id="TIGR01297">
    <property type="entry name" value="CDF"/>
    <property type="match status" value="1"/>
</dbReference>
<evidence type="ECO:0000256" key="6">
    <source>
        <dbReference type="SAM" id="Phobius"/>
    </source>
</evidence>
<dbReference type="EnsemblBacteria" id="ABC44667">
    <property type="protein sequence ID" value="ABC44667"/>
    <property type="gene ID" value="SRU_0292"/>
</dbReference>
<comment type="subcellular location">
    <subcellularLocation>
        <location evidence="1">Membrane</location>
        <topology evidence="1">Multi-pass membrane protein</topology>
    </subcellularLocation>
</comment>
<feature type="transmembrane region" description="Helical" evidence="6">
    <location>
        <begin position="180"/>
        <end position="205"/>
    </location>
</feature>
<dbReference type="KEGG" id="sru:SRU_0292"/>
<keyword evidence="3 6" id="KW-0812">Transmembrane</keyword>